<keyword evidence="3" id="KW-1185">Reference proteome</keyword>
<evidence type="ECO:0000256" key="1">
    <source>
        <dbReference type="SAM" id="Phobius"/>
    </source>
</evidence>
<feature type="transmembrane region" description="Helical" evidence="1">
    <location>
        <begin position="149"/>
        <end position="170"/>
    </location>
</feature>
<dbReference type="OrthoDB" id="8875045at2"/>
<dbReference type="RefSeq" id="WP_119811211.1">
    <property type="nucleotide sequence ID" value="NZ_QYUP01000117.1"/>
</dbReference>
<name>A0A418XSE0_9BURK</name>
<dbReference type="AlphaFoldDB" id="A0A418XSE0"/>
<reference evidence="2 3" key="1">
    <citation type="submission" date="2018-09" db="EMBL/GenBank/DDBJ databases">
        <authorList>
            <person name="Zhu H."/>
        </authorList>
    </citation>
    <scope>NUCLEOTIDE SEQUENCE [LARGE SCALE GENOMIC DNA]</scope>
    <source>
        <strain evidence="2 3">K1S02-61</strain>
    </source>
</reference>
<keyword evidence="1" id="KW-0472">Membrane</keyword>
<feature type="transmembrane region" description="Helical" evidence="1">
    <location>
        <begin position="21"/>
        <end position="38"/>
    </location>
</feature>
<feature type="transmembrane region" description="Helical" evidence="1">
    <location>
        <begin position="117"/>
        <end position="137"/>
    </location>
</feature>
<accession>A0A418XSE0</accession>
<gene>
    <name evidence="2" type="ORF">D3872_13255</name>
</gene>
<sequence length="230" mass="24255">MTWHVIRTLALSEAKLRIRRLSTIVAVLAVAALAWAMLSDPASGTAMLTAGDARVLYTSSALALGSATLAGLVFALGGFYLVRGRIGEDLRSGAGGVIGATPVGNVLFLAGRWVGAVAYLGALLLGFLCTMLVLHALRGDGPIELVPYLQAYGLLLVPMIFFCAACAILFDSRAPLMGKRGDVLYFFIWVAQMSRPASAPAWWRRWPATGGTGAGDAGDTVANRRRTSGR</sequence>
<keyword evidence="1" id="KW-1133">Transmembrane helix</keyword>
<dbReference type="Proteomes" id="UP000284006">
    <property type="component" value="Unassembled WGS sequence"/>
</dbReference>
<feature type="transmembrane region" description="Helical" evidence="1">
    <location>
        <begin position="58"/>
        <end position="82"/>
    </location>
</feature>
<proteinExistence type="predicted"/>
<protein>
    <submittedName>
        <fullName evidence="2">Uncharacterized protein</fullName>
    </submittedName>
</protein>
<comment type="caution">
    <text evidence="2">The sequence shown here is derived from an EMBL/GenBank/DDBJ whole genome shotgun (WGS) entry which is preliminary data.</text>
</comment>
<dbReference type="EMBL" id="QYUP01000117">
    <property type="protein sequence ID" value="RJG15480.1"/>
    <property type="molecule type" value="Genomic_DNA"/>
</dbReference>
<keyword evidence="1" id="KW-0812">Transmembrane</keyword>
<evidence type="ECO:0000313" key="3">
    <source>
        <dbReference type="Proteomes" id="UP000284006"/>
    </source>
</evidence>
<evidence type="ECO:0000313" key="2">
    <source>
        <dbReference type="EMBL" id="RJG15480.1"/>
    </source>
</evidence>
<organism evidence="2 3">
    <name type="scientific">Massilia cavernae</name>
    <dbReference type="NCBI Taxonomy" id="2320864"/>
    <lineage>
        <taxon>Bacteria</taxon>
        <taxon>Pseudomonadati</taxon>
        <taxon>Pseudomonadota</taxon>
        <taxon>Betaproteobacteria</taxon>
        <taxon>Burkholderiales</taxon>
        <taxon>Oxalobacteraceae</taxon>
        <taxon>Telluria group</taxon>
        <taxon>Massilia</taxon>
    </lineage>
</organism>